<proteinExistence type="predicted"/>
<dbReference type="Proteomes" id="UP001151133">
    <property type="component" value="Unassembled WGS sequence"/>
</dbReference>
<dbReference type="EMBL" id="JAOZEV010000013">
    <property type="protein sequence ID" value="MCV9933666.1"/>
    <property type="molecule type" value="Genomic_DNA"/>
</dbReference>
<dbReference type="AlphaFoldDB" id="A0A9X2ZRP6"/>
<gene>
    <name evidence="1" type="ORF">OIU80_15390</name>
</gene>
<dbReference type="RefSeq" id="WP_264287875.1">
    <property type="nucleotide sequence ID" value="NZ_JAOZEV010000013.1"/>
</dbReference>
<reference evidence="1" key="1">
    <citation type="submission" date="2022-10" db="EMBL/GenBank/DDBJ databases">
        <title>Two novel species of Flavobacterium.</title>
        <authorList>
            <person name="Liu Q."/>
            <person name="Xin Y.-H."/>
        </authorList>
    </citation>
    <scope>NUCLEOTIDE SEQUENCE</scope>
    <source>
        <strain evidence="1">LS1R47</strain>
    </source>
</reference>
<organism evidence="1 2">
    <name type="scientific">Flavobacterium frigoritolerans</name>
    <dbReference type="NCBI Taxonomy" id="2987686"/>
    <lineage>
        <taxon>Bacteria</taxon>
        <taxon>Pseudomonadati</taxon>
        <taxon>Bacteroidota</taxon>
        <taxon>Flavobacteriia</taxon>
        <taxon>Flavobacteriales</taxon>
        <taxon>Flavobacteriaceae</taxon>
        <taxon>Flavobacterium</taxon>
    </lineage>
</organism>
<accession>A0A9X2ZRP6</accession>
<keyword evidence="2" id="KW-1185">Reference proteome</keyword>
<name>A0A9X2ZRP6_9FLAO</name>
<sequence length="82" mass="9311">MIEVLTKSKKQVMLKSILNLEGAQKITKREQKEITGGQIPPDGECNSYVILSLDEESCKRYNRNYRPVYIGDNQCSIMTAPC</sequence>
<protein>
    <submittedName>
        <fullName evidence="1">Uncharacterized protein</fullName>
    </submittedName>
</protein>
<comment type="caution">
    <text evidence="1">The sequence shown here is derived from an EMBL/GenBank/DDBJ whole genome shotgun (WGS) entry which is preliminary data.</text>
</comment>
<evidence type="ECO:0000313" key="2">
    <source>
        <dbReference type="Proteomes" id="UP001151133"/>
    </source>
</evidence>
<evidence type="ECO:0000313" key="1">
    <source>
        <dbReference type="EMBL" id="MCV9933666.1"/>
    </source>
</evidence>